<proteinExistence type="predicted"/>
<dbReference type="STRING" id="241244.ATY39_13955"/>
<keyword evidence="2" id="KW-1185">Reference proteome</keyword>
<dbReference type="AlphaFoldDB" id="A0A143HF97"/>
<name>A0A143HF97_9BACL</name>
<sequence>MMFNFDRLIAKYSSTFTAKITTEGYYDDGGKYHKGETKDIPYTGAVMPMTAKSVYASGGKYTTSDAKLYIKTRLKEGTKITYDNHLYTVQDEKSYERFGGFFYYVLKAVDSFA</sequence>
<reference evidence="2" key="2">
    <citation type="submission" date="2016-03" db="EMBL/GenBank/DDBJ databases">
        <authorList>
            <person name="Ploux O."/>
        </authorList>
    </citation>
    <scope>NUCLEOTIDE SEQUENCE [LARGE SCALE GENOMIC DNA]</scope>
    <source>
        <strain evidence="2">PP9</strain>
    </source>
</reference>
<organism evidence="1 2">
    <name type="scientific">Rummeliibacillus stabekisii</name>
    <dbReference type="NCBI Taxonomy" id="241244"/>
    <lineage>
        <taxon>Bacteria</taxon>
        <taxon>Bacillati</taxon>
        <taxon>Bacillota</taxon>
        <taxon>Bacilli</taxon>
        <taxon>Bacillales</taxon>
        <taxon>Caryophanaceae</taxon>
        <taxon>Rummeliibacillus</taxon>
    </lineage>
</organism>
<evidence type="ECO:0000313" key="1">
    <source>
        <dbReference type="EMBL" id="AMX00418.1"/>
    </source>
</evidence>
<gene>
    <name evidence="1" type="ORF">ATY39_13955</name>
</gene>
<dbReference type="KEGG" id="rst:ATY39_13955"/>
<protein>
    <submittedName>
        <fullName evidence="1">Uncharacterized protein</fullName>
    </submittedName>
</protein>
<evidence type="ECO:0000313" key="2">
    <source>
        <dbReference type="Proteomes" id="UP000076021"/>
    </source>
</evidence>
<dbReference type="EMBL" id="CP014806">
    <property type="protein sequence ID" value="AMX00418.1"/>
    <property type="molecule type" value="Genomic_DNA"/>
</dbReference>
<reference evidence="1 2" key="1">
    <citation type="journal article" date="2016" name="Genome Announc.">
        <title>Whole-Genome Sequence of Rummeliibacillus stabekisii Strain PP9 Isolated from Antarctic Soil.</title>
        <authorList>
            <person name="da Mota F.F."/>
            <person name="Vollu R.E."/>
            <person name="Jurelevicius D."/>
            <person name="Seldin L."/>
        </authorList>
    </citation>
    <scope>NUCLEOTIDE SEQUENCE [LARGE SCALE GENOMIC DNA]</scope>
    <source>
        <strain evidence="1 2">PP9</strain>
    </source>
</reference>
<dbReference type="RefSeq" id="WP_066790767.1">
    <property type="nucleotide sequence ID" value="NZ_CP014806.1"/>
</dbReference>
<accession>A0A143HF97</accession>
<dbReference type="Proteomes" id="UP000076021">
    <property type="component" value="Chromosome"/>
</dbReference>